<organism evidence="2 3">
    <name type="scientific">Thermomonospora cellulosilytica</name>
    <dbReference type="NCBI Taxonomy" id="1411118"/>
    <lineage>
        <taxon>Bacteria</taxon>
        <taxon>Bacillati</taxon>
        <taxon>Actinomycetota</taxon>
        <taxon>Actinomycetes</taxon>
        <taxon>Streptosporangiales</taxon>
        <taxon>Thermomonosporaceae</taxon>
        <taxon>Thermomonospora</taxon>
    </lineage>
</organism>
<gene>
    <name evidence="2" type="ORF">HNR21_004852</name>
</gene>
<evidence type="ECO:0000313" key="2">
    <source>
        <dbReference type="EMBL" id="MBA9005970.1"/>
    </source>
</evidence>
<proteinExistence type="predicted"/>
<dbReference type="InterPro" id="IPR021845">
    <property type="entry name" value="DUF3440"/>
</dbReference>
<comment type="caution">
    <text evidence="2">The sequence shown here is derived from an EMBL/GenBank/DDBJ whole genome shotgun (WGS) entry which is preliminary data.</text>
</comment>
<accession>A0A7W3RB57</accession>
<dbReference type="GO" id="GO:0071453">
    <property type="term" value="P:cellular response to oxygen levels"/>
    <property type="evidence" value="ECO:0007669"/>
    <property type="project" value="TreeGrafter"/>
</dbReference>
<dbReference type="Pfam" id="PF01507">
    <property type="entry name" value="PAPS_reduct"/>
    <property type="match status" value="1"/>
</dbReference>
<feature type="domain" description="Phosphoadenosine phosphosulphate reductase" evidence="1">
    <location>
        <begin position="61"/>
        <end position="264"/>
    </location>
</feature>
<protein>
    <submittedName>
        <fullName evidence="2">Putative phosphoadenosine phosphosulfate sulfurtransferase</fullName>
    </submittedName>
</protein>
<dbReference type="SUPFAM" id="SSF52402">
    <property type="entry name" value="Adenine nucleotide alpha hydrolases-like"/>
    <property type="match status" value="1"/>
</dbReference>
<dbReference type="GO" id="GO:0016740">
    <property type="term" value="F:transferase activity"/>
    <property type="evidence" value="ECO:0007669"/>
    <property type="project" value="UniProtKB-KW"/>
</dbReference>
<evidence type="ECO:0000313" key="3">
    <source>
        <dbReference type="Proteomes" id="UP000539313"/>
    </source>
</evidence>
<name>A0A7W3RB57_9ACTN</name>
<dbReference type="Proteomes" id="UP000539313">
    <property type="component" value="Unassembled WGS sequence"/>
</dbReference>
<reference evidence="2 3" key="1">
    <citation type="submission" date="2020-08" db="EMBL/GenBank/DDBJ databases">
        <title>Sequencing the genomes of 1000 actinobacteria strains.</title>
        <authorList>
            <person name="Klenk H.-P."/>
        </authorList>
    </citation>
    <scope>NUCLEOTIDE SEQUENCE [LARGE SCALE GENOMIC DNA]</scope>
    <source>
        <strain evidence="2 3">DSM 45823</strain>
    </source>
</reference>
<keyword evidence="2" id="KW-0808">Transferase</keyword>
<dbReference type="PANTHER" id="PTHR30083:SF0">
    <property type="entry name" value="3'-PHOSPHOADENOSINE 5'-PHOSPHOSULFATE SULFOTRANSFERASE (PAPS REDUCTASE)_FAD SYNTHETASE"/>
    <property type="match status" value="1"/>
</dbReference>
<evidence type="ECO:0000259" key="1">
    <source>
        <dbReference type="Pfam" id="PF01507"/>
    </source>
</evidence>
<dbReference type="RefSeq" id="WP_182707019.1">
    <property type="nucleotide sequence ID" value="NZ_JACJII010000001.1"/>
</dbReference>
<dbReference type="InterPro" id="IPR002500">
    <property type="entry name" value="PAPS_reduct_dom"/>
</dbReference>
<sequence length="462" mass="52882">MTDTSSALPDGWLPEGTVIQGEEHVRGYVAKNNRPRVAASADVYTLACERIAYVMDNHDRVAVSFSGGKDSTAVLNIALQVAHSDPRFERHLPLRVVHFDEEAIPIETEEYVRRVAQRPDVALEWYCLPVKHRNACSRRHPYWWPWAPEDQERWCRPLPPEAITSHPAFPVWPPSARMSIPQFNGPLCPPPHTTAMLMGIRAQESRIRAMAVRRRPIDNYIVPYGEGLTAQGNIWKAYPIYDWRTEDVWAAARVHSWDYNRAYDLMEMAGVTPYQQRCSPAVGEEPLQKLHMYAQCFPDVWARMAERVPGVGAAYRYARTELYGFLAKPPKPDGMTWPDFITHYLSKHDPRAQPQIAERIREAIARHYRQTTHPILPKSPHPATGLNWNFLLNLAMRGDFKKRRQEVTQLMDATAAAYWRKYTQELAQILTAGTGAELGHPRALPSDPYALIPAEYAHQERP</sequence>
<dbReference type="Gene3D" id="3.40.50.620">
    <property type="entry name" value="HUPs"/>
    <property type="match status" value="1"/>
</dbReference>
<dbReference type="EMBL" id="JACJII010000001">
    <property type="protein sequence ID" value="MBA9005970.1"/>
    <property type="molecule type" value="Genomic_DNA"/>
</dbReference>
<dbReference type="InterPro" id="IPR014729">
    <property type="entry name" value="Rossmann-like_a/b/a_fold"/>
</dbReference>
<dbReference type="PANTHER" id="PTHR30083">
    <property type="entry name" value="TRANSCRIPTIONAL REGULATOR-RELATED"/>
    <property type="match status" value="1"/>
</dbReference>
<dbReference type="AlphaFoldDB" id="A0A7W3RB57"/>
<keyword evidence="3" id="KW-1185">Reference proteome</keyword>
<dbReference type="Pfam" id="PF11922">
    <property type="entry name" value="DUF3440"/>
    <property type="match status" value="1"/>
</dbReference>